<dbReference type="Pfam" id="PF02515">
    <property type="entry name" value="CoA_transf_3"/>
    <property type="match status" value="1"/>
</dbReference>
<dbReference type="Gene3D" id="3.30.1540.10">
    <property type="entry name" value="formyl-coa transferase, domain 3"/>
    <property type="match status" value="1"/>
</dbReference>
<dbReference type="InterPro" id="IPR052985">
    <property type="entry name" value="CoA-trans_III_biosynth/detox"/>
</dbReference>
<dbReference type="InterPro" id="IPR003673">
    <property type="entry name" value="CoA-Trfase_fam_III"/>
</dbReference>
<dbReference type="GO" id="GO:0016740">
    <property type="term" value="F:transferase activity"/>
    <property type="evidence" value="ECO:0007669"/>
    <property type="project" value="UniProtKB-KW"/>
</dbReference>
<dbReference type="PANTHER" id="PTHR48229:SF1">
    <property type="entry name" value="ALPHA METHYLACYL-COA RACEMASE-RELATED"/>
    <property type="match status" value="1"/>
</dbReference>
<dbReference type="SUPFAM" id="SSF89796">
    <property type="entry name" value="CoA-transferase family III (CaiB/BaiF)"/>
    <property type="match status" value="2"/>
</dbReference>
<evidence type="ECO:0000313" key="1">
    <source>
        <dbReference type="EMBL" id="WVT06106.1"/>
    </source>
</evidence>
<dbReference type="PANTHER" id="PTHR48229">
    <property type="entry name" value="CAIB/BAIF FAMILY ENZYME (AFU_ORTHOLOGUE AFUA_1G05360)-RELATED"/>
    <property type="match status" value="1"/>
</dbReference>
<dbReference type="EMBL" id="CP133149">
    <property type="protein sequence ID" value="WVT06106.1"/>
    <property type="molecule type" value="Genomic_DNA"/>
</dbReference>
<dbReference type="Proteomes" id="UP001432360">
    <property type="component" value="Plasmid pSchITTGS70a"/>
</dbReference>
<evidence type="ECO:0000313" key="2">
    <source>
        <dbReference type="Proteomes" id="UP001432360"/>
    </source>
</evidence>
<protein>
    <submittedName>
        <fullName evidence="1">CoA transferase</fullName>
    </submittedName>
</protein>
<proteinExistence type="predicted"/>
<accession>A0ABZ2BF16</accession>
<dbReference type="InterPro" id="IPR023606">
    <property type="entry name" value="CoA-Trfase_III_dom_1_sf"/>
</dbReference>
<reference evidence="1" key="1">
    <citation type="submission" date="2023-08" db="EMBL/GenBank/DDBJ databases">
        <title>Complete genome sequence of Sinorhizobium chiapanecum ITTG S70 isolated from Acaciella angustissima nodules in Chiapas-Mexico.</title>
        <authorList>
            <person name="Rincon-Rosales R."/>
            <person name="Rogel M.A."/>
            <person name="Rincon-Medina C.I."/>
            <person name="Guerrero G."/>
            <person name="Manzano-Gomez L.A."/>
            <person name="Lopez-Lopez A."/>
            <person name="Rincon Molina F.A."/>
            <person name="Martinez-Romero E."/>
        </authorList>
    </citation>
    <scope>NUCLEOTIDE SEQUENCE</scope>
    <source>
        <strain evidence="1">ITTG S70</strain>
        <plasmid evidence="1">pSchITTGS70a</plasmid>
    </source>
</reference>
<organism evidence="1 2">
    <name type="scientific">Sinorhizobium chiapasense</name>
    <dbReference type="NCBI Taxonomy" id="501572"/>
    <lineage>
        <taxon>Bacteria</taxon>
        <taxon>Pseudomonadati</taxon>
        <taxon>Pseudomonadota</taxon>
        <taxon>Alphaproteobacteria</taxon>
        <taxon>Hyphomicrobiales</taxon>
        <taxon>Rhizobiaceae</taxon>
        <taxon>Sinorhizobium/Ensifer group</taxon>
        <taxon>Sinorhizobium</taxon>
    </lineage>
</organism>
<keyword evidence="1" id="KW-0614">Plasmid</keyword>
<dbReference type="RefSeq" id="WP_331375172.1">
    <property type="nucleotide sequence ID" value="NZ_CP133149.1"/>
</dbReference>
<keyword evidence="1" id="KW-0808">Transferase</keyword>
<geneLocation type="plasmid" evidence="1 2">
    <name>pSchITTGS70a</name>
</geneLocation>
<sequence length="508" mass="55604">MNIATTLKTEKSQPDLLTETIQSKLDNPERSSDFDMHGAVNHVLKDVEMSTADSGGKLTFYGRDPIIPSPFRFGTVAAVSLAAKAVAISALWRDRTGEGQDIEVDVRKALRRFAGFYDRKWETINGRPPALTDPMNPFLEMPLFRETSDGRHVVALNIYPKSGARALSFLRCGVSVESLNNAILQWKADELENAAAEAGLIFAKVRTFDEFRKEAQYTEVLSKMPLITVEKIGESQPIPFTKDGNSPLDGIRAFGMGHVIAGAAIGRDLACYGADVLNIWRPDDTEVDGLAWDAQVGMRSTFLDTSKEDRAKFDELLKDADIFFANKRPGYLERHGLDAETLCAKKPGLIHAQVLLHGDKGPWKNRPGFDEIGAAVTGVFAIEGTPARPKSPPIIPIVDNIVAWLGTIGVLAALRRRASEGGSYRVTVSLTRTVLWLMSLGIFDKDYARATAGSSDEHANVAPDLFTAETPLGTYQGMTDQVVLSRTPGSFRTVLVPRGSSKPEWLGR</sequence>
<gene>
    <name evidence="1" type="ORF">RB548_20845</name>
</gene>
<dbReference type="InterPro" id="IPR044855">
    <property type="entry name" value="CoA-Trfase_III_dom3_sf"/>
</dbReference>
<dbReference type="Gene3D" id="3.40.50.10540">
    <property type="entry name" value="Crotonobetainyl-coa:carnitine coa-transferase, domain 1"/>
    <property type="match status" value="2"/>
</dbReference>
<name>A0ABZ2BF16_9HYPH</name>
<keyword evidence="2" id="KW-1185">Reference proteome</keyword>